<protein>
    <submittedName>
        <fullName evidence="1">Uncharacterized protein</fullName>
    </submittedName>
</protein>
<dbReference type="STRING" id="1631249.BQ8794_30119"/>
<accession>A0A1R3V9T0</accession>
<evidence type="ECO:0000313" key="2">
    <source>
        <dbReference type="Proteomes" id="UP000188388"/>
    </source>
</evidence>
<dbReference type="EMBL" id="FTPD01000023">
    <property type="protein sequence ID" value="SIT56670.1"/>
    <property type="molecule type" value="Genomic_DNA"/>
</dbReference>
<dbReference type="AlphaFoldDB" id="A0A1R3V9T0"/>
<evidence type="ECO:0000313" key="1">
    <source>
        <dbReference type="EMBL" id="SIT56670.1"/>
    </source>
</evidence>
<gene>
    <name evidence="1" type="ORF">BQ8794_30119</name>
</gene>
<name>A0A1R3V9T0_9HYPH</name>
<reference evidence="2" key="1">
    <citation type="submission" date="2017-01" db="EMBL/GenBank/DDBJ databases">
        <authorList>
            <person name="Brunel B."/>
        </authorList>
    </citation>
    <scope>NUCLEOTIDE SEQUENCE [LARGE SCALE GENOMIC DNA]</scope>
</reference>
<keyword evidence="2" id="KW-1185">Reference proteome</keyword>
<dbReference type="Proteomes" id="UP000188388">
    <property type="component" value="Unassembled WGS sequence"/>
</dbReference>
<proteinExistence type="predicted"/>
<organism evidence="1 2">
    <name type="scientific">Mesorhizobium prunaredense</name>
    <dbReference type="NCBI Taxonomy" id="1631249"/>
    <lineage>
        <taxon>Bacteria</taxon>
        <taxon>Pseudomonadati</taxon>
        <taxon>Pseudomonadota</taxon>
        <taxon>Alphaproteobacteria</taxon>
        <taxon>Hyphomicrobiales</taxon>
        <taxon>Phyllobacteriaceae</taxon>
        <taxon>Mesorhizobium</taxon>
    </lineage>
</organism>
<sequence length="91" mass="10330">MNTRDYAALSGASGEFLMPDLFLWRNTKDVVHRFPLFDSIYLLLGVSDPLLDRLLYALKDQNLILEILDKIVVDGHFISPSMPRSTVTESC</sequence>